<dbReference type="PRINTS" id="PR00103">
    <property type="entry name" value="CAMPKINASE"/>
</dbReference>
<dbReference type="GO" id="GO:0005886">
    <property type="term" value="C:plasma membrane"/>
    <property type="evidence" value="ECO:0007669"/>
    <property type="project" value="TreeGrafter"/>
</dbReference>
<dbReference type="SMART" id="SM00100">
    <property type="entry name" value="cNMP"/>
    <property type="match status" value="1"/>
</dbReference>
<dbReference type="STRING" id="744872.Spica_2521"/>
<dbReference type="OrthoDB" id="9779586at2"/>
<gene>
    <name evidence="5" type="ordered locus">Spica_2521</name>
</gene>
<evidence type="ECO:0000313" key="6">
    <source>
        <dbReference type="Proteomes" id="UP000000503"/>
    </source>
</evidence>
<dbReference type="Pfam" id="PF00027">
    <property type="entry name" value="cNMP_binding"/>
    <property type="match status" value="1"/>
</dbReference>
<dbReference type="InterPro" id="IPR014710">
    <property type="entry name" value="RmlC-like_jellyroll"/>
</dbReference>
<dbReference type="HOGENOM" id="CLU_000445_11_5_12"/>
<dbReference type="CDD" id="cd00038">
    <property type="entry name" value="CAP_ED"/>
    <property type="match status" value="1"/>
</dbReference>
<dbReference type="InterPro" id="IPR029787">
    <property type="entry name" value="Nucleotide_cyclase"/>
</dbReference>
<name>F8F4H8_GRAC1</name>
<dbReference type="Gene3D" id="2.60.120.10">
    <property type="entry name" value="Jelly Rolls"/>
    <property type="match status" value="1"/>
</dbReference>
<feature type="domain" description="GGDEF" evidence="4">
    <location>
        <begin position="196"/>
        <end position="337"/>
    </location>
</feature>
<dbReference type="Proteomes" id="UP000000503">
    <property type="component" value="Chromosome"/>
</dbReference>
<dbReference type="PANTHER" id="PTHR45138">
    <property type="entry name" value="REGULATORY COMPONENTS OF SENSORY TRANSDUCTION SYSTEM"/>
    <property type="match status" value="1"/>
</dbReference>
<dbReference type="PANTHER" id="PTHR45138:SF9">
    <property type="entry name" value="DIGUANYLATE CYCLASE DGCM-RELATED"/>
    <property type="match status" value="1"/>
</dbReference>
<dbReference type="KEGG" id="scd:Spica_2521"/>
<evidence type="ECO:0000256" key="1">
    <source>
        <dbReference type="ARBA" id="ARBA00012528"/>
    </source>
</evidence>
<dbReference type="Gene3D" id="3.30.70.270">
    <property type="match status" value="1"/>
</dbReference>
<dbReference type="InterPro" id="IPR000595">
    <property type="entry name" value="cNMP-bd_dom"/>
</dbReference>
<dbReference type="EMBL" id="CP002868">
    <property type="protein sequence ID" value="AEJ20625.1"/>
    <property type="molecule type" value="Genomic_DNA"/>
</dbReference>
<comment type="catalytic activity">
    <reaction evidence="2">
        <text>2 GTP = 3',3'-c-di-GMP + 2 diphosphate</text>
        <dbReference type="Rhea" id="RHEA:24898"/>
        <dbReference type="ChEBI" id="CHEBI:33019"/>
        <dbReference type="ChEBI" id="CHEBI:37565"/>
        <dbReference type="ChEBI" id="CHEBI:58805"/>
        <dbReference type="EC" id="2.7.7.65"/>
    </reaction>
</comment>
<dbReference type="SUPFAM" id="SSF55073">
    <property type="entry name" value="Nucleotide cyclase"/>
    <property type="match status" value="1"/>
</dbReference>
<accession>F8F4H8</accession>
<proteinExistence type="predicted"/>
<dbReference type="AlphaFoldDB" id="F8F4H8"/>
<dbReference type="EC" id="2.7.7.65" evidence="1"/>
<dbReference type="PROSITE" id="PS50887">
    <property type="entry name" value="GGDEF"/>
    <property type="match status" value="1"/>
</dbReference>
<dbReference type="eggNOG" id="COG3706">
    <property type="taxonomic scope" value="Bacteria"/>
</dbReference>
<dbReference type="GO" id="GO:0043709">
    <property type="term" value="P:cell adhesion involved in single-species biofilm formation"/>
    <property type="evidence" value="ECO:0007669"/>
    <property type="project" value="TreeGrafter"/>
</dbReference>
<dbReference type="InterPro" id="IPR018490">
    <property type="entry name" value="cNMP-bd_dom_sf"/>
</dbReference>
<keyword evidence="6" id="KW-1185">Reference proteome</keyword>
<dbReference type="NCBIfam" id="TIGR00254">
    <property type="entry name" value="GGDEF"/>
    <property type="match status" value="1"/>
</dbReference>
<dbReference type="InterPro" id="IPR000160">
    <property type="entry name" value="GGDEF_dom"/>
</dbReference>
<evidence type="ECO:0000256" key="2">
    <source>
        <dbReference type="ARBA" id="ARBA00034247"/>
    </source>
</evidence>
<dbReference type="SMART" id="SM00267">
    <property type="entry name" value="GGDEF"/>
    <property type="match status" value="1"/>
</dbReference>
<evidence type="ECO:0000259" key="4">
    <source>
        <dbReference type="PROSITE" id="PS50887"/>
    </source>
</evidence>
<evidence type="ECO:0000259" key="3">
    <source>
        <dbReference type="PROSITE" id="PS50042"/>
    </source>
</evidence>
<reference evidence="6" key="1">
    <citation type="journal article" date="2013" name="Stand. Genomic Sci.">
        <title>Genome sequence of the thermophilic fresh-water bacterium Spirochaeta caldaria type strain (H1(T)), reclassification of Spirochaeta caldaria, Spirochaeta stenostrepta, and Spirochaeta zuelzerae in the genus Treponema as Treponema caldaria comb. nov., Treponema stenostrepta comb. nov., and Treponema zuelzerae comb. nov., and emendation of the genus Treponema.</title>
        <authorList>
            <person name="Abt B."/>
            <person name="Goker M."/>
            <person name="Scheuner C."/>
            <person name="Han C."/>
            <person name="Lu M."/>
            <person name="Misra M."/>
            <person name="Lapidus A."/>
            <person name="Nolan M."/>
            <person name="Lucas S."/>
            <person name="Hammon N."/>
            <person name="Deshpande S."/>
            <person name="Cheng J.F."/>
            <person name="Tapia R."/>
            <person name="Goodwin L.A."/>
            <person name="Pitluck S."/>
            <person name="Liolios K."/>
            <person name="Pagani I."/>
            <person name="Ivanova N."/>
            <person name="Mavromatis K."/>
            <person name="Mikhailova N."/>
            <person name="Huntemann M."/>
            <person name="Pati A."/>
            <person name="Chen A."/>
            <person name="Palaniappan K."/>
            <person name="Land M."/>
            <person name="Hauser L."/>
            <person name="Jeffries C.D."/>
            <person name="Rohde M."/>
            <person name="Spring S."/>
            <person name="Gronow S."/>
            <person name="Detter J.C."/>
            <person name="Bristow J."/>
            <person name="Eisen J.A."/>
            <person name="Markowitz V."/>
            <person name="Hugenholtz P."/>
            <person name="Kyrpides N.C."/>
            <person name="Woyke T."/>
            <person name="Klenk H.P."/>
        </authorList>
    </citation>
    <scope>NUCLEOTIDE SEQUENCE</scope>
    <source>
        <strain evidence="6">ATCC 51460 / DSM 7334 / H1</strain>
    </source>
</reference>
<evidence type="ECO:0000313" key="5">
    <source>
        <dbReference type="EMBL" id="AEJ20625.1"/>
    </source>
</evidence>
<protein>
    <recommendedName>
        <fullName evidence="1">diguanylate cyclase</fullName>
        <ecNumber evidence="1">2.7.7.65</ecNumber>
    </recommendedName>
</protein>
<dbReference type="CDD" id="cd01949">
    <property type="entry name" value="GGDEF"/>
    <property type="match status" value="1"/>
</dbReference>
<dbReference type="GO" id="GO:1902201">
    <property type="term" value="P:negative regulation of bacterial-type flagellum-dependent cell motility"/>
    <property type="evidence" value="ECO:0007669"/>
    <property type="project" value="TreeGrafter"/>
</dbReference>
<sequence length="337" mass="37315">MSKSMSKSPLDNEALINSPLFAAMSELEFNAVTAFLERHHYHKGEIIFSEGDPGQEMFIILTGHVVATVNLGNGKQRKIYDFEPGRFFGEMAIIEDAPRSATCTATEETDVFVLQGLDFYRLIFEHPMIALKLLGAISQVMTSWLDESSRFLNDLLRWGETARLRAITDSLTGLYNRRFLEESLNSRLEGPNKVKRNISVMMMDLDRIHEINNAYGEAAGDKVIKAVAGVFRQVLRDADIAARLAGDEFAFVLPDTSLEEAMSISERLRLAVSALPIPLSWTDSQGRLQEIELSIKTCLGVAVSPQHGTTGPELLAAADAALRKAKDQGRNRVIAAE</sequence>
<dbReference type="GO" id="GO:0052621">
    <property type="term" value="F:diguanylate cyclase activity"/>
    <property type="evidence" value="ECO:0007669"/>
    <property type="project" value="UniProtKB-EC"/>
</dbReference>
<feature type="domain" description="Cyclic nucleotide-binding" evidence="3">
    <location>
        <begin position="20"/>
        <end position="123"/>
    </location>
</feature>
<dbReference type="SUPFAM" id="SSF51206">
    <property type="entry name" value="cAMP-binding domain-like"/>
    <property type="match status" value="1"/>
</dbReference>
<dbReference type="Pfam" id="PF00990">
    <property type="entry name" value="GGDEF"/>
    <property type="match status" value="1"/>
</dbReference>
<dbReference type="InterPro" id="IPR043128">
    <property type="entry name" value="Rev_trsase/Diguanyl_cyclase"/>
</dbReference>
<dbReference type="InterPro" id="IPR050469">
    <property type="entry name" value="Diguanylate_Cyclase"/>
</dbReference>
<dbReference type="PROSITE" id="PS50042">
    <property type="entry name" value="CNMP_BINDING_3"/>
    <property type="match status" value="1"/>
</dbReference>
<organism evidence="5 6">
    <name type="scientific">Gracilinema caldarium (strain ATCC 51460 / DSM 7334 / H1)</name>
    <name type="common">Treponema caldarium</name>
    <dbReference type="NCBI Taxonomy" id="744872"/>
    <lineage>
        <taxon>Bacteria</taxon>
        <taxon>Pseudomonadati</taxon>
        <taxon>Spirochaetota</taxon>
        <taxon>Spirochaetia</taxon>
        <taxon>Spirochaetales</taxon>
        <taxon>Breznakiellaceae</taxon>
        <taxon>Gracilinema</taxon>
    </lineage>
</organism>